<evidence type="ECO:0000256" key="10">
    <source>
        <dbReference type="ARBA" id="ARBA00047785"/>
    </source>
</evidence>
<dbReference type="AlphaFoldDB" id="F2IYF7"/>
<dbReference type="SUPFAM" id="SSF55729">
    <property type="entry name" value="Acyl-CoA N-acyltransferases (Nat)"/>
    <property type="match status" value="1"/>
</dbReference>
<name>F2IYF7_POLGS</name>
<comment type="function">
    <text evidence="9">Catalyzes the first step in the biosynthesis of ornithine lipids, which are phosphorus-free membrane lipids. Catalyzes the 3-hydroxyacyl-acyl carrier protein-dependent acylation of ornithine to form lyso-ornithine lipid (LOL).</text>
</comment>
<dbReference type="KEGG" id="pgv:SL003B_0031"/>
<comment type="catalytic activity">
    <reaction evidence="10">
        <text>a (3R)-hydroxyacyl-[ACP] + L-ornithine = a lyso-ornithine lipid + holo-[ACP] + H(+)</text>
        <dbReference type="Rhea" id="RHEA:20633"/>
        <dbReference type="Rhea" id="RHEA-COMP:9685"/>
        <dbReference type="Rhea" id="RHEA-COMP:9945"/>
        <dbReference type="ChEBI" id="CHEBI:15378"/>
        <dbReference type="ChEBI" id="CHEBI:46911"/>
        <dbReference type="ChEBI" id="CHEBI:64479"/>
        <dbReference type="ChEBI" id="CHEBI:78827"/>
        <dbReference type="ChEBI" id="CHEBI:138482"/>
        <dbReference type="EC" id="2.3.2.30"/>
    </reaction>
    <physiologicalReaction direction="left-to-right" evidence="10">
        <dbReference type="Rhea" id="RHEA:20634"/>
    </physiologicalReaction>
</comment>
<keyword evidence="5" id="KW-0012">Acyltransferase</keyword>
<evidence type="ECO:0000256" key="6">
    <source>
        <dbReference type="ARBA" id="ARBA00038095"/>
    </source>
</evidence>
<keyword evidence="2" id="KW-0444">Lipid biosynthesis</keyword>
<reference evidence="11 12" key="1">
    <citation type="journal article" date="2011" name="J. Bacteriol.">
        <title>Complete genome sequence of Polymorphum gilvum SL003B-26A1T, a crude oil-degrading bacterium from oil-polluted saline soil.</title>
        <authorList>
            <person name="Li S.G."/>
            <person name="Tang Y.Q."/>
            <person name="Nie Y."/>
            <person name="Cai M."/>
            <person name="Wu X.L."/>
        </authorList>
    </citation>
    <scope>NUCLEOTIDE SEQUENCE [LARGE SCALE GENOMIC DNA]</scope>
    <source>
        <strain evidence="12">LMG 25793 / CGMCC 1.9160 / SL003B-26A1</strain>
    </source>
</reference>
<dbReference type="PANTHER" id="PTHR37323:SF1">
    <property type="entry name" value="L-ORNITHINE N(ALPHA)-ACYLTRANSFERASE"/>
    <property type="match status" value="1"/>
</dbReference>
<dbReference type="Pfam" id="PF13444">
    <property type="entry name" value="Acetyltransf_5"/>
    <property type="match status" value="1"/>
</dbReference>
<dbReference type="InterPro" id="IPR052351">
    <property type="entry name" value="Ornithine_N-alpha-AT"/>
</dbReference>
<protein>
    <recommendedName>
        <fullName evidence="8">L-ornithine N(alpha)-acyltransferase</fullName>
        <ecNumber evidence="7">2.3.2.30</ecNumber>
    </recommendedName>
</protein>
<dbReference type="GO" id="GO:0043810">
    <property type="term" value="F:ornithine-acyl [acyl carrier protein] N-acyltransferase activity"/>
    <property type="evidence" value="ECO:0007669"/>
    <property type="project" value="UniProtKB-EC"/>
</dbReference>
<dbReference type="Gene3D" id="3.40.630.30">
    <property type="match status" value="1"/>
</dbReference>
<accession>F2IYF7</accession>
<evidence type="ECO:0000256" key="8">
    <source>
        <dbReference type="ARBA" id="ARBA00039866"/>
    </source>
</evidence>
<keyword evidence="4" id="KW-0443">Lipid metabolism</keyword>
<dbReference type="Proteomes" id="UP000008130">
    <property type="component" value="Chromosome"/>
</dbReference>
<evidence type="ECO:0000313" key="11">
    <source>
        <dbReference type="EMBL" id="ADZ68470.1"/>
    </source>
</evidence>
<dbReference type="InterPro" id="IPR016181">
    <property type="entry name" value="Acyl_CoA_acyltransferase"/>
</dbReference>
<organism evidence="11 12">
    <name type="scientific">Polymorphum gilvum (strain LMG 25793 / CGMCC 1.9160 / SL003B-26A1)</name>
    <dbReference type="NCBI Taxonomy" id="991905"/>
    <lineage>
        <taxon>Bacteria</taxon>
        <taxon>Pseudomonadati</taxon>
        <taxon>Pseudomonadota</taxon>
        <taxon>Alphaproteobacteria</taxon>
        <taxon>Rhodobacterales</taxon>
        <taxon>Paracoccaceae</taxon>
        <taxon>Polymorphum</taxon>
    </lineage>
</organism>
<evidence type="ECO:0000256" key="3">
    <source>
        <dbReference type="ARBA" id="ARBA00022679"/>
    </source>
</evidence>
<dbReference type="EMBL" id="CP002568">
    <property type="protein sequence ID" value="ADZ68470.1"/>
    <property type="molecule type" value="Genomic_DNA"/>
</dbReference>
<proteinExistence type="inferred from homology"/>
<sequence length="321" mass="35841">MVRSGMFSPRTLVRKFTPLRFQPGATGRWLPGFVRPVPAASAGADAGLKADGSLGRIGSLEVRLARTAREVKKAQELRYHVFYEEMSAIADAQTQASRRDIDPFDAVCDHMLVIDHASMKRNKLGRLQPEIVGTYRLLRQEVADMNGGFYTAGEYDIQGLIDANPGLRFLELGRSCVLKPYRNKRTVELLWHGIWAYVLMHRIDVMIGCASIEGTDPDRLAGQLSFLHHHARAPEEWRVPALAERFVDMNRMPKDAINEKAAVRELPPLIKGYLRLGAYIGDGAVVDHQFGTTDVLIVMPVSALNARYVNYYGADASRYAS</sequence>
<comment type="pathway">
    <text evidence="1">Lipid metabolism.</text>
</comment>
<keyword evidence="12" id="KW-1185">Reference proteome</keyword>
<dbReference type="eggNOG" id="COG3176">
    <property type="taxonomic scope" value="Bacteria"/>
</dbReference>
<evidence type="ECO:0000256" key="5">
    <source>
        <dbReference type="ARBA" id="ARBA00023315"/>
    </source>
</evidence>
<evidence type="ECO:0000256" key="4">
    <source>
        <dbReference type="ARBA" id="ARBA00023098"/>
    </source>
</evidence>
<evidence type="ECO:0000256" key="7">
    <source>
        <dbReference type="ARBA" id="ARBA00039058"/>
    </source>
</evidence>
<dbReference type="STRING" id="991905.SL003B_0031"/>
<gene>
    <name evidence="11" type="ordered locus">SL003B_0031</name>
</gene>
<evidence type="ECO:0000256" key="9">
    <source>
        <dbReference type="ARBA" id="ARBA00045724"/>
    </source>
</evidence>
<dbReference type="PANTHER" id="PTHR37323">
    <property type="entry name" value="GCN5-RELATED N-ACETYLTRANSFERASE"/>
    <property type="match status" value="1"/>
</dbReference>
<evidence type="ECO:0000256" key="1">
    <source>
        <dbReference type="ARBA" id="ARBA00005189"/>
    </source>
</evidence>
<dbReference type="EC" id="2.3.2.30" evidence="7"/>
<comment type="similarity">
    <text evidence="6">Belongs to the acetyltransferase family. OlsB subfamily.</text>
</comment>
<dbReference type="HOGENOM" id="CLU_058962_1_0_5"/>
<evidence type="ECO:0000313" key="12">
    <source>
        <dbReference type="Proteomes" id="UP000008130"/>
    </source>
</evidence>
<dbReference type="PATRIC" id="fig|991905.3.peg.33"/>
<keyword evidence="3" id="KW-0808">Transferase</keyword>
<dbReference type="GO" id="GO:0006629">
    <property type="term" value="P:lipid metabolic process"/>
    <property type="evidence" value="ECO:0007669"/>
    <property type="project" value="UniProtKB-KW"/>
</dbReference>
<evidence type="ECO:0000256" key="2">
    <source>
        <dbReference type="ARBA" id="ARBA00022516"/>
    </source>
</evidence>